<protein>
    <submittedName>
        <fullName evidence="8">Putative e3 ubiquitin ligase</fullName>
    </submittedName>
</protein>
<dbReference type="GO" id="GO:0016874">
    <property type="term" value="F:ligase activity"/>
    <property type="evidence" value="ECO:0007669"/>
    <property type="project" value="UniProtKB-KW"/>
</dbReference>
<dbReference type="SUPFAM" id="SSF57756">
    <property type="entry name" value="Retrovirus zinc finger-like domains"/>
    <property type="match status" value="2"/>
</dbReference>
<evidence type="ECO:0000256" key="2">
    <source>
        <dbReference type="ARBA" id="ARBA00022737"/>
    </source>
</evidence>
<feature type="region of interest" description="Disordered" evidence="6">
    <location>
        <begin position="1"/>
        <end position="58"/>
    </location>
</feature>
<feature type="domain" description="CCHC-type" evidence="7">
    <location>
        <begin position="405"/>
        <end position="421"/>
    </location>
</feature>
<dbReference type="Gene3D" id="4.10.60.10">
    <property type="entry name" value="Zinc finger, CCHC-type"/>
    <property type="match status" value="2"/>
</dbReference>
<keyword evidence="3 5" id="KW-0863">Zinc-finger</keyword>
<dbReference type="InterPro" id="IPR042246">
    <property type="entry name" value="ZCCHC9"/>
</dbReference>
<keyword evidence="1" id="KW-0479">Metal-binding</keyword>
<feature type="compositionally biased region" description="Polar residues" evidence="6">
    <location>
        <begin position="36"/>
        <end position="48"/>
    </location>
</feature>
<keyword evidence="8" id="KW-0436">Ligase</keyword>
<dbReference type="FunFam" id="4.10.60.10:FF:000091">
    <property type="entry name" value="Zinc finger CCHC-type-containing 9"/>
    <property type="match status" value="1"/>
</dbReference>
<feature type="compositionally biased region" description="Polar residues" evidence="6">
    <location>
        <begin position="130"/>
        <end position="139"/>
    </location>
</feature>
<keyword evidence="2" id="KW-0677">Repeat</keyword>
<keyword evidence="4" id="KW-0862">Zinc</keyword>
<feature type="compositionally biased region" description="Basic and acidic residues" evidence="6">
    <location>
        <begin position="114"/>
        <end position="128"/>
    </location>
</feature>
<dbReference type="Pfam" id="PF00098">
    <property type="entry name" value="zf-CCHC"/>
    <property type="match status" value="2"/>
</dbReference>
<dbReference type="GO" id="GO:0005730">
    <property type="term" value="C:nucleolus"/>
    <property type="evidence" value="ECO:0007669"/>
    <property type="project" value="TreeGrafter"/>
</dbReference>
<evidence type="ECO:0000256" key="3">
    <source>
        <dbReference type="ARBA" id="ARBA00022771"/>
    </source>
</evidence>
<proteinExistence type="predicted"/>
<evidence type="ECO:0000256" key="6">
    <source>
        <dbReference type="SAM" id="MobiDB-lite"/>
    </source>
</evidence>
<dbReference type="GO" id="GO:0008270">
    <property type="term" value="F:zinc ion binding"/>
    <property type="evidence" value="ECO:0007669"/>
    <property type="project" value="UniProtKB-KW"/>
</dbReference>
<accession>A0A2R5LC38</accession>
<dbReference type="PROSITE" id="PS50158">
    <property type="entry name" value="ZF_CCHC"/>
    <property type="match status" value="2"/>
</dbReference>
<feature type="compositionally biased region" description="Basic residues" evidence="6">
    <location>
        <begin position="1"/>
        <end position="14"/>
    </location>
</feature>
<dbReference type="AlphaFoldDB" id="A0A2R5LC38"/>
<feature type="domain" description="CCHC-type" evidence="7">
    <location>
        <begin position="350"/>
        <end position="365"/>
    </location>
</feature>
<sequence length="493" mass="56224">MTRWARSKNPLKHTRQPEEATSWTEFHAQRQREDSQGLSKAVSLSAQGQRGIYRTRSHRIPAGDLKAVETGDAANMKGSVETEGGDCAQECKGVENEKKEIHEDTIFQYAGGETEWKPEQEKHSHVSDSKAISSRNLSGNRRKDTSGIKRGPRSDVAEAPANKVKHDKITVSKNGGVKSERVKCTRRNKLKRNLKKDVIRPASGWTVTEIREMPLKVKQTEKNLKEGEESVAEQKRRVCTKENEKLKQNKCIKEDEYGTCDSTDEFAEKRDHETNSTVGGAAKKKKFMDQLRKERERKGIILLPEKVEKRIYAMKKAMRQKGISGEEIKTAVRKVRRKEELLFRRQLEKRCFKCRQPGHKVSDCPMMEEEIDEAVGICFKCGSTEHFSSKCHVETSLENEFPYAKCFICKQGGHLSRKCPRNDKGVYPKGGHCNFCGAIDHFKKDCPQMERNKKKDEEPEITGDMMDIHGSADAEPVTSDMFTKQRKSKIVTF</sequence>
<dbReference type="GO" id="GO:0003676">
    <property type="term" value="F:nucleic acid binding"/>
    <property type="evidence" value="ECO:0007669"/>
    <property type="project" value="InterPro"/>
</dbReference>
<dbReference type="EMBL" id="GGLE01002900">
    <property type="protein sequence ID" value="MBY07026.1"/>
    <property type="molecule type" value="Transcribed_RNA"/>
</dbReference>
<evidence type="ECO:0000259" key="7">
    <source>
        <dbReference type="PROSITE" id="PS50158"/>
    </source>
</evidence>
<evidence type="ECO:0000256" key="5">
    <source>
        <dbReference type="PROSITE-ProRule" id="PRU00047"/>
    </source>
</evidence>
<feature type="compositionally biased region" description="Basic and acidic residues" evidence="6">
    <location>
        <begin position="141"/>
        <end position="156"/>
    </location>
</feature>
<dbReference type="InterPro" id="IPR036875">
    <property type="entry name" value="Znf_CCHC_sf"/>
</dbReference>
<evidence type="ECO:0000256" key="1">
    <source>
        <dbReference type="ARBA" id="ARBA00022723"/>
    </source>
</evidence>
<evidence type="ECO:0000313" key="8">
    <source>
        <dbReference type="EMBL" id="MBY07026.1"/>
    </source>
</evidence>
<evidence type="ECO:0000256" key="4">
    <source>
        <dbReference type="ARBA" id="ARBA00022833"/>
    </source>
</evidence>
<feature type="region of interest" description="Disordered" evidence="6">
    <location>
        <begin position="113"/>
        <end position="164"/>
    </location>
</feature>
<dbReference type="PANTHER" id="PTHR46242">
    <property type="entry name" value="ZINC FINGER CCHC DOMAIN-CONTAINING PROTEIN 9 ZCCHC9"/>
    <property type="match status" value="1"/>
</dbReference>
<dbReference type="PANTHER" id="PTHR46242:SF1">
    <property type="entry name" value="ZINC FINGER CCHC DOMAIN-CONTAINING PROTEIN 9"/>
    <property type="match status" value="1"/>
</dbReference>
<dbReference type="InterPro" id="IPR001878">
    <property type="entry name" value="Znf_CCHC"/>
</dbReference>
<name>A0A2R5LC38_9ACAR</name>
<reference evidence="8" key="1">
    <citation type="submission" date="2018-03" db="EMBL/GenBank/DDBJ databases">
        <title>The relapsing fever spirochete Borrelia turicatae persists in the highly oxidative environment of its soft-bodied tick vector.</title>
        <authorList>
            <person name="Bourret T.J."/>
            <person name="Boyle W.K."/>
            <person name="Valenzuela J.G."/>
            <person name="Oliveira F."/>
            <person name="Lopez J.E."/>
        </authorList>
    </citation>
    <scope>NUCLEOTIDE SEQUENCE</scope>
    <source>
        <strain evidence="8">Kansas strain/isolate</strain>
        <tissue evidence="8">Salivary glands</tissue>
    </source>
</reference>
<dbReference type="SMART" id="SM00343">
    <property type="entry name" value="ZnF_C2HC"/>
    <property type="match status" value="4"/>
</dbReference>
<organism evidence="8">
    <name type="scientific">Ornithodoros turicata</name>
    <dbReference type="NCBI Taxonomy" id="34597"/>
    <lineage>
        <taxon>Eukaryota</taxon>
        <taxon>Metazoa</taxon>
        <taxon>Ecdysozoa</taxon>
        <taxon>Arthropoda</taxon>
        <taxon>Chelicerata</taxon>
        <taxon>Arachnida</taxon>
        <taxon>Acari</taxon>
        <taxon>Parasitiformes</taxon>
        <taxon>Ixodida</taxon>
        <taxon>Ixodoidea</taxon>
        <taxon>Argasidae</taxon>
        <taxon>Ornithodorinae</taxon>
        <taxon>Ornithodoros</taxon>
    </lineage>
</organism>
<feature type="region of interest" description="Disordered" evidence="6">
    <location>
        <begin position="450"/>
        <end position="469"/>
    </location>
</feature>